<gene>
    <name evidence="1" type="ordered locus">Sulac_0636</name>
</gene>
<name>G8TZY3_SULAD</name>
<evidence type="ECO:0000313" key="2">
    <source>
        <dbReference type="Proteomes" id="UP000005439"/>
    </source>
</evidence>
<keyword evidence="2" id="KW-1185">Reference proteome</keyword>
<reference evidence="1 2" key="2">
    <citation type="journal article" date="2012" name="Stand. Genomic Sci.">
        <title>Complete genome sequence of the moderately thermophilic mineral-sulfide-oxidizing firmicute Sulfobacillus acidophilus type strain (NAL(T)).</title>
        <authorList>
            <person name="Anderson I."/>
            <person name="Chertkov O."/>
            <person name="Chen A."/>
            <person name="Saunders E."/>
            <person name="Lapidus A."/>
            <person name="Nolan M."/>
            <person name="Lucas S."/>
            <person name="Hammon N."/>
            <person name="Deshpande S."/>
            <person name="Cheng J.F."/>
            <person name="Han C."/>
            <person name="Tapia R."/>
            <person name="Goodwin L.A."/>
            <person name="Pitluck S."/>
            <person name="Liolios K."/>
            <person name="Pagani I."/>
            <person name="Ivanova N."/>
            <person name="Mikhailova N."/>
            <person name="Pati A."/>
            <person name="Palaniappan K."/>
            <person name="Land M."/>
            <person name="Pan C."/>
            <person name="Rohde M."/>
            <person name="Pukall R."/>
            <person name="Goker M."/>
            <person name="Detter J.C."/>
            <person name="Woyke T."/>
            <person name="Bristow J."/>
            <person name="Eisen J.A."/>
            <person name="Markowitz V."/>
            <person name="Hugenholtz P."/>
            <person name="Kyrpides N.C."/>
            <person name="Klenk H.P."/>
            <person name="Mavromatis K."/>
        </authorList>
    </citation>
    <scope>NUCLEOTIDE SEQUENCE [LARGE SCALE GENOMIC DNA]</scope>
    <source>
        <strain evidence="2">ATCC 700253 / DSM 10332 / NAL</strain>
    </source>
</reference>
<accession>G8TZY3</accession>
<dbReference type="Proteomes" id="UP000005439">
    <property type="component" value="Chromosome"/>
</dbReference>
<dbReference type="HOGENOM" id="CLU_375930_0_0_9"/>
<proteinExistence type="predicted"/>
<organism evidence="1 2">
    <name type="scientific">Sulfobacillus acidophilus (strain ATCC 700253 / DSM 10332 / NAL)</name>
    <dbReference type="NCBI Taxonomy" id="679936"/>
    <lineage>
        <taxon>Bacteria</taxon>
        <taxon>Bacillati</taxon>
        <taxon>Bacillota</taxon>
        <taxon>Clostridia</taxon>
        <taxon>Eubacteriales</taxon>
        <taxon>Clostridiales Family XVII. Incertae Sedis</taxon>
        <taxon>Sulfobacillus</taxon>
    </lineage>
</organism>
<sequence length="738" mass="82330">MTGTVTIMNCVDEMGYRVLVDNLDEGSRICPVIGTAAATWFSQVLRKVGISYDLQLFNSDHAPNTPIASAIHRHNGAVTGRAGHIVVALSGQEWPGLHYAKVVRAPLYIASENSKTVKGIIESSGAHVVSVILGTAQLDWESFNVIERLQSDNRLDVGFIASHDLISLVNLINKINVYRRQPSSRVTHIVRTEHATEKLDQDNVQVIPYEMSTPKTISEGIDTDLLTLVGHGRDDIFWLTNGAICGRVNTARTFRFGSFGRADFPAVPACSYNGVCFKPDLELIPAWSINARHVFAYSCYSARVDNGLYERPYNLAFGFLDGIAASVLGTSTIVSEPEYLHFYYTALLLQGVALGEAARVIRTTYSRTRRGHEWSFFLLGDPSWKLTKRTVPVINDSLTRYVKKWILPPGTWLVRFAISNSLARDLNEGRLRLVLGSKPHRQLYAVPQQSDHESYLDVFGQDSLSPELYIRLVNGSMPRISAAENLDEIALVKFGISRKNQNTIRELKSLAWELVKNNVRDRIDWSAHVHKSSRKYTEMLSAFSMEMVETIIARTHANGFSWDDQCMVNGYEFVGTTGASDPCPGCSRPTNVLRYRHGVSPRFERHFVTCPVCGVIKDIPIGLPEINLSLRGNSVLRLGTEETQRLKIDNQSNAPLELAIGFAVAAGNDIGVTYDNQYCTVLIKPGEEATVETKIRFPETAPPHTYWFRSLVMVDGLLCGLKKDLWAVPHTKEAGERW</sequence>
<dbReference type="STRING" id="679936.Sulac_0636"/>
<reference evidence="2" key="1">
    <citation type="submission" date="2011-12" db="EMBL/GenBank/DDBJ databases">
        <title>The complete genome of chromosome of Sulfobacillus acidophilus DSM 10332.</title>
        <authorList>
            <person name="Lucas S."/>
            <person name="Han J."/>
            <person name="Lapidus A."/>
            <person name="Bruce D."/>
            <person name="Goodwin L."/>
            <person name="Pitluck S."/>
            <person name="Peters L."/>
            <person name="Kyrpides N."/>
            <person name="Mavromatis K."/>
            <person name="Ivanova N."/>
            <person name="Mikhailova N."/>
            <person name="Chertkov O."/>
            <person name="Saunders E."/>
            <person name="Detter J.C."/>
            <person name="Tapia R."/>
            <person name="Han C."/>
            <person name="Land M."/>
            <person name="Hauser L."/>
            <person name="Markowitz V."/>
            <person name="Cheng J.-F."/>
            <person name="Hugenholtz P."/>
            <person name="Woyke T."/>
            <person name="Wu D."/>
            <person name="Pukall R."/>
            <person name="Gehrich-Schroeter G."/>
            <person name="Schneider S."/>
            <person name="Klenk H.-P."/>
            <person name="Eisen J.A."/>
        </authorList>
    </citation>
    <scope>NUCLEOTIDE SEQUENCE [LARGE SCALE GENOMIC DNA]</scope>
    <source>
        <strain evidence="2">ATCC 700253 / DSM 10332 / NAL</strain>
    </source>
</reference>
<dbReference type="EMBL" id="CP003179">
    <property type="protein sequence ID" value="AEW04152.1"/>
    <property type="molecule type" value="Genomic_DNA"/>
</dbReference>
<dbReference type="AlphaFoldDB" id="G8TZY3"/>
<protein>
    <submittedName>
        <fullName evidence="1">Uncharacterized protein</fullName>
    </submittedName>
</protein>
<dbReference type="KEGG" id="sap:Sulac_0636"/>
<evidence type="ECO:0000313" key="1">
    <source>
        <dbReference type="EMBL" id="AEW04152.1"/>
    </source>
</evidence>
<dbReference type="PATRIC" id="fig|679936.5.peg.682"/>